<keyword evidence="2" id="KW-0645">Protease</keyword>
<dbReference type="PROSITE" id="PS51935">
    <property type="entry name" value="NLPC_P60"/>
    <property type="match status" value="1"/>
</dbReference>
<evidence type="ECO:0000313" key="7">
    <source>
        <dbReference type="EMBL" id="CAA6827276.1"/>
    </source>
</evidence>
<dbReference type="InterPro" id="IPR051202">
    <property type="entry name" value="Peptidase_C40"/>
</dbReference>
<protein>
    <submittedName>
        <fullName evidence="7">Invasion associated protein p60</fullName>
    </submittedName>
</protein>
<evidence type="ECO:0000259" key="6">
    <source>
        <dbReference type="PROSITE" id="PS51935"/>
    </source>
</evidence>
<evidence type="ECO:0000256" key="1">
    <source>
        <dbReference type="ARBA" id="ARBA00007074"/>
    </source>
</evidence>
<dbReference type="GO" id="GO:0008234">
    <property type="term" value="F:cysteine-type peptidase activity"/>
    <property type="evidence" value="ECO:0007669"/>
    <property type="project" value="UniProtKB-KW"/>
</dbReference>
<keyword evidence="4" id="KW-0788">Thiol protease</keyword>
<dbReference type="PANTHER" id="PTHR47053">
    <property type="entry name" value="MUREIN DD-ENDOPEPTIDASE MEPH-RELATED"/>
    <property type="match status" value="1"/>
</dbReference>
<feature type="domain" description="NlpC/P60" evidence="6">
    <location>
        <begin position="26"/>
        <end position="148"/>
    </location>
</feature>
<evidence type="ECO:0000256" key="5">
    <source>
        <dbReference type="SAM" id="SignalP"/>
    </source>
</evidence>
<proteinExistence type="inferred from homology"/>
<evidence type="ECO:0000256" key="2">
    <source>
        <dbReference type="ARBA" id="ARBA00022670"/>
    </source>
</evidence>
<feature type="chain" id="PRO_5027833712" evidence="5">
    <location>
        <begin position="23"/>
        <end position="148"/>
    </location>
</feature>
<dbReference type="InterPro" id="IPR038765">
    <property type="entry name" value="Papain-like_cys_pep_sf"/>
</dbReference>
<keyword evidence="5" id="KW-0732">Signal</keyword>
<keyword evidence="3" id="KW-0378">Hydrolase</keyword>
<reference evidence="7" key="1">
    <citation type="submission" date="2020-01" db="EMBL/GenBank/DDBJ databases">
        <authorList>
            <person name="Meier V. D."/>
            <person name="Meier V D."/>
        </authorList>
    </citation>
    <scope>NUCLEOTIDE SEQUENCE</scope>
    <source>
        <strain evidence="7">HLG_WM_MAG_03</strain>
    </source>
</reference>
<evidence type="ECO:0000256" key="3">
    <source>
        <dbReference type="ARBA" id="ARBA00022801"/>
    </source>
</evidence>
<comment type="similarity">
    <text evidence="1">Belongs to the peptidase C40 family.</text>
</comment>
<name>A0A6S6UGX9_9BACT</name>
<gene>
    <name evidence="7" type="ORF">HELGO_WM27143</name>
</gene>
<dbReference type="Gene3D" id="3.90.1720.10">
    <property type="entry name" value="endopeptidase domain like (from Nostoc punctiforme)"/>
    <property type="match status" value="1"/>
</dbReference>
<organism evidence="7">
    <name type="scientific">uncultured Sulfurovum sp</name>
    <dbReference type="NCBI Taxonomy" id="269237"/>
    <lineage>
        <taxon>Bacteria</taxon>
        <taxon>Pseudomonadati</taxon>
        <taxon>Campylobacterota</taxon>
        <taxon>Epsilonproteobacteria</taxon>
        <taxon>Campylobacterales</taxon>
        <taxon>Sulfurovaceae</taxon>
        <taxon>Sulfurovum</taxon>
        <taxon>environmental samples</taxon>
    </lineage>
</organism>
<dbReference type="SUPFAM" id="SSF54001">
    <property type="entry name" value="Cysteine proteinases"/>
    <property type="match status" value="1"/>
</dbReference>
<dbReference type="GO" id="GO:0006508">
    <property type="term" value="P:proteolysis"/>
    <property type="evidence" value="ECO:0007669"/>
    <property type="project" value="UniProtKB-KW"/>
</dbReference>
<dbReference type="AlphaFoldDB" id="A0A6S6UGX9"/>
<sequence length="148" mass="17441">MLLRKNFLILLTVMLFSISIKAQDFDYYQNIYIEKVAKAKLGKKYVWGGNGRRGYDCSGFTKKVFAKNGIKIPRASWKQARVGKKVSRKNLRKGDLIFFNSRKQKRVNHVGIYLGNGRFIHASSFHKRIVISKLKEYKRYFQWGRRLT</sequence>
<dbReference type="Pfam" id="PF00877">
    <property type="entry name" value="NLPC_P60"/>
    <property type="match status" value="1"/>
</dbReference>
<dbReference type="EMBL" id="CACVAR010000418">
    <property type="protein sequence ID" value="CAA6827276.1"/>
    <property type="molecule type" value="Genomic_DNA"/>
</dbReference>
<feature type="signal peptide" evidence="5">
    <location>
        <begin position="1"/>
        <end position="22"/>
    </location>
</feature>
<evidence type="ECO:0000256" key="4">
    <source>
        <dbReference type="ARBA" id="ARBA00022807"/>
    </source>
</evidence>
<dbReference type="PANTHER" id="PTHR47053:SF1">
    <property type="entry name" value="MUREIN DD-ENDOPEPTIDASE MEPH-RELATED"/>
    <property type="match status" value="1"/>
</dbReference>
<dbReference type="InterPro" id="IPR000064">
    <property type="entry name" value="NLP_P60_dom"/>
</dbReference>
<accession>A0A6S6UGX9</accession>